<accession>G7Y7G0</accession>
<dbReference type="EMBL" id="DF142916">
    <property type="protein sequence ID" value="GAA48895.1"/>
    <property type="molecule type" value="Genomic_DNA"/>
</dbReference>
<gene>
    <name evidence="3" type="ORF">CLF_102185</name>
</gene>
<proteinExistence type="predicted"/>
<evidence type="ECO:0000256" key="1">
    <source>
        <dbReference type="SAM" id="MobiDB-lite"/>
    </source>
</evidence>
<evidence type="ECO:0000313" key="4">
    <source>
        <dbReference type="Proteomes" id="UP000008909"/>
    </source>
</evidence>
<reference evidence="3" key="1">
    <citation type="journal article" date="2011" name="Genome Biol.">
        <title>The draft genome of the carcinogenic human liver fluke Clonorchis sinensis.</title>
        <authorList>
            <person name="Wang X."/>
            <person name="Chen W."/>
            <person name="Huang Y."/>
            <person name="Sun J."/>
            <person name="Men J."/>
            <person name="Liu H."/>
            <person name="Luo F."/>
            <person name="Guo L."/>
            <person name="Lv X."/>
            <person name="Deng C."/>
            <person name="Zhou C."/>
            <person name="Fan Y."/>
            <person name="Li X."/>
            <person name="Huang L."/>
            <person name="Hu Y."/>
            <person name="Liang C."/>
            <person name="Hu X."/>
            <person name="Xu J."/>
            <person name="Yu X."/>
        </authorList>
    </citation>
    <scope>NUCLEOTIDE SEQUENCE [LARGE SCALE GENOMIC DNA]</scope>
    <source>
        <strain evidence="3">Henan</strain>
    </source>
</reference>
<dbReference type="InterPro" id="IPR052579">
    <property type="entry name" value="Zinc_finger_SWIM"/>
</dbReference>
<evidence type="ECO:0000259" key="2">
    <source>
        <dbReference type="Pfam" id="PF21056"/>
    </source>
</evidence>
<dbReference type="PANTHER" id="PTHR31569">
    <property type="entry name" value="SWIM-TYPE DOMAIN-CONTAINING PROTEIN"/>
    <property type="match status" value="1"/>
</dbReference>
<sequence>MAARHRNGVTAERFIGTLEMDWFRLHLLTHDSALRRCRSHAERRYDGGSDIQSVGTSADTVNRVRWASLFQDSSIGKRTTERRLSTGIQSSKDASTQSPNTISTSVYRAAAASASSELRKRNLGESEGTIRWLYRPLNTDPNGMTDSASIARTPPSMAQRVVEARRPPHHVNRRLTEDELDTCRALLKYGAPSCEVRQFVADEFGKILTNQDIYNYRRKCRSSLSSRIIIYSYFLASGPSKKRKDEGHYSHICFSRWQQIALFRRFPDVLHVDGTHTTNRFGLYTFLITDGMGTGRPVIYAFVENEQFTPTRKLFDLFRERMGEHYPVKTFVMDKVATQMRAGAHVRPLLECANPVVHSGPTKDVILIERVQRAATKTVAGLMSMDHETRLAVIDLFPLEYHRLRVD</sequence>
<keyword evidence="4" id="KW-1185">Reference proteome</keyword>
<evidence type="ECO:0000313" key="3">
    <source>
        <dbReference type="EMBL" id="GAA48895.1"/>
    </source>
</evidence>
<dbReference type="Proteomes" id="UP000008909">
    <property type="component" value="Unassembled WGS sequence"/>
</dbReference>
<dbReference type="AlphaFoldDB" id="G7Y7G0"/>
<feature type="domain" description="ZSWIM1/3 RNaseH-like" evidence="2">
    <location>
        <begin position="248"/>
        <end position="341"/>
    </location>
</feature>
<dbReference type="PANTHER" id="PTHR31569:SF4">
    <property type="entry name" value="SWIM-TYPE DOMAIN-CONTAINING PROTEIN"/>
    <property type="match status" value="1"/>
</dbReference>
<dbReference type="Pfam" id="PF21056">
    <property type="entry name" value="ZSWIM1-3_RNaseH-like"/>
    <property type="match status" value="1"/>
</dbReference>
<organism evidence="3 4">
    <name type="scientific">Clonorchis sinensis</name>
    <name type="common">Chinese liver fluke</name>
    <dbReference type="NCBI Taxonomy" id="79923"/>
    <lineage>
        <taxon>Eukaryota</taxon>
        <taxon>Metazoa</taxon>
        <taxon>Spiralia</taxon>
        <taxon>Lophotrochozoa</taxon>
        <taxon>Platyhelminthes</taxon>
        <taxon>Trematoda</taxon>
        <taxon>Digenea</taxon>
        <taxon>Opisthorchiida</taxon>
        <taxon>Opisthorchiata</taxon>
        <taxon>Opisthorchiidae</taxon>
        <taxon>Clonorchis</taxon>
    </lineage>
</organism>
<name>G7Y7G0_CLOSI</name>
<feature type="region of interest" description="Disordered" evidence="1">
    <location>
        <begin position="80"/>
        <end position="101"/>
    </location>
</feature>
<feature type="compositionally biased region" description="Polar residues" evidence="1">
    <location>
        <begin position="86"/>
        <end position="101"/>
    </location>
</feature>
<protein>
    <recommendedName>
        <fullName evidence="2">ZSWIM1/3 RNaseH-like domain-containing protein</fullName>
    </recommendedName>
</protein>
<reference key="2">
    <citation type="submission" date="2011-10" db="EMBL/GenBank/DDBJ databases">
        <title>The genome and transcriptome sequence of Clonorchis sinensis provide insights into the carcinogenic liver fluke.</title>
        <authorList>
            <person name="Wang X."/>
            <person name="Huang Y."/>
            <person name="Chen W."/>
            <person name="Liu H."/>
            <person name="Guo L."/>
            <person name="Chen Y."/>
            <person name="Luo F."/>
            <person name="Zhou W."/>
            <person name="Sun J."/>
            <person name="Mao Q."/>
            <person name="Liang P."/>
            <person name="Zhou C."/>
            <person name="Tian Y."/>
            <person name="Men J."/>
            <person name="Lv X."/>
            <person name="Huang L."/>
            <person name="Zhou J."/>
            <person name="Hu Y."/>
            <person name="Li R."/>
            <person name="Zhang F."/>
            <person name="Lei H."/>
            <person name="Li X."/>
            <person name="Hu X."/>
            <person name="Liang C."/>
            <person name="Xu J."/>
            <person name="Wu Z."/>
            <person name="Yu X."/>
        </authorList>
    </citation>
    <scope>NUCLEOTIDE SEQUENCE</scope>
    <source>
        <strain>Henan</strain>
    </source>
</reference>
<dbReference type="InterPro" id="IPR048324">
    <property type="entry name" value="ZSWIM1-3_RNaseH-like"/>
</dbReference>